<reference evidence="1 2" key="1">
    <citation type="submission" date="2024-02" db="EMBL/GenBank/DDBJ databases">
        <title>Discinaceae phylogenomics.</title>
        <authorList>
            <person name="Dirks A.C."/>
            <person name="James T.Y."/>
        </authorList>
    </citation>
    <scope>NUCLEOTIDE SEQUENCE [LARGE SCALE GENOMIC DNA]</scope>
    <source>
        <strain evidence="1 2">ACD0624</strain>
    </source>
</reference>
<keyword evidence="2" id="KW-1185">Reference proteome</keyword>
<protein>
    <submittedName>
        <fullName evidence="1">Uncharacterized protein</fullName>
    </submittedName>
</protein>
<comment type="caution">
    <text evidence="1">The sequence shown here is derived from an EMBL/GenBank/DDBJ whole genome shotgun (WGS) entry which is preliminary data.</text>
</comment>
<accession>A0ABR3GQW6</accession>
<sequence length="152" mass="16526">MVRDISLLVYHSQLFPAHWGLWIPSAGNPTVGKVIHVTGDSFSGFGHELKRGYSTVNTDRKPDLFLLANVEDRHIVDTPVCGVDTIAVDDIERIALATPAPVKSLNQASGEVWSPLPVLSLRCLFTKFDFALVAAGIFPEAAITTLDNCPKN</sequence>
<gene>
    <name evidence="1" type="ORF">Q9L58_002636</name>
</gene>
<dbReference type="InterPro" id="IPR046670">
    <property type="entry name" value="DUF6540"/>
</dbReference>
<proteinExistence type="predicted"/>
<dbReference type="Proteomes" id="UP001447188">
    <property type="component" value="Unassembled WGS sequence"/>
</dbReference>
<evidence type="ECO:0000313" key="1">
    <source>
        <dbReference type="EMBL" id="KAL0638331.1"/>
    </source>
</evidence>
<dbReference type="EMBL" id="JBBBZM010000023">
    <property type="protein sequence ID" value="KAL0638331.1"/>
    <property type="molecule type" value="Genomic_DNA"/>
</dbReference>
<dbReference type="Pfam" id="PF20174">
    <property type="entry name" value="DUF6540"/>
    <property type="match status" value="1"/>
</dbReference>
<name>A0ABR3GQW6_9PEZI</name>
<organism evidence="1 2">
    <name type="scientific">Discina gigas</name>
    <dbReference type="NCBI Taxonomy" id="1032678"/>
    <lineage>
        <taxon>Eukaryota</taxon>
        <taxon>Fungi</taxon>
        <taxon>Dikarya</taxon>
        <taxon>Ascomycota</taxon>
        <taxon>Pezizomycotina</taxon>
        <taxon>Pezizomycetes</taxon>
        <taxon>Pezizales</taxon>
        <taxon>Discinaceae</taxon>
        <taxon>Discina</taxon>
    </lineage>
</organism>
<evidence type="ECO:0000313" key="2">
    <source>
        <dbReference type="Proteomes" id="UP001447188"/>
    </source>
</evidence>